<dbReference type="InterPro" id="IPR005000">
    <property type="entry name" value="Aldolase/citrate-lyase_domain"/>
</dbReference>
<evidence type="ECO:0000313" key="6">
    <source>
        <dbReference type="Proteomes" id="UP001278766"/>
    </source>
</evidence>
<dbReference type="GO" id="GO:0046872">
    <property type="term" value="F:metal ion binding"/>
    <property type="evidence" value="ECO:0007669"/>
    <property type="project" value="UniProtKB-KW"/>
</dbReference>
<keyword evidence="2" id="KW-0479">Metal-binding</keyword>
<evidence type="ECO:0000256" key="3">
    <source>
        <dbReference type="ARBA" id="ARBA00023239"/>
    </source>
</evidence>
<dbReference type="GO" id="GO:0016832">
    <property type="term" value="F:aldehyde-lyase activity"/>
    <property type="evidence" value="ECO:0007669"/>
    <property type="project" value="TreeGrafter"/>
</dbReference>
<dbReference type="InterPro" id="IPR040442">
    <property type="entry name" value="Pyrv_kinase-like_dom_sf"/>
</dbReference>
<accession>A0AAE0HMU3</accession>
<keyword evidence="3" id="KW-0456">Lyase</keyword>
<dbReference type="PANTHER" id="PTHR30502">
    <property type="entry name" value="2-KETO-3-DEOXY-L-RHAMNONATE ALDOLASE"/>
    <property type="match status" value="1"/>
</dbReference>
<comment type="similarity">
    <text evidence="1">Belongs to the HpcH/HpaI aldolase family.</text>
</comment>
<dbReference type="RefSeq" id="XP_062663002.1">
    <property type="nucleotide sequence ID" value="XM_062800367.1"/>
</dbReference>
<dbReference type="AlphaFoldDB" id="A0AAE0HMU3"/>
<name>A0AAE0HMU3_9PEZI</name>
<comment type="caution">
    <text evidence="5">The sequence shown here is derived from an EMBL/GenBank/DDBJ whole genome shotgun (WGS) entry which is preliminary data.</text>
</comment>
<evidence type="ECO:0000256" key="1">
    <source>
        <dbReference type="ARBA" id="ARBA00005568"/>
    </source>
</evidence>
<dbReference type="GO" id="GO:0005737">
    <property type="term" value="C:cytoplasm"/>
    <property type="evidence" value="ECO:0007669"/>
    <property type="project" value="TreeGrafter"/>
</dbReference>
<organism evidence="5 6">
    <name type="scientific">Chaetomium fimeti</name>
    <dbReference type="NCBI Taxonomy" id="1854472"/>
    <lineage>
        <taxon>Eukaryota</taxon>
        <taxon>Fungi</taxon>
        <taxon>Dikarya</taxon>
        <taxon>Ascomycota</taxon>
        <taxon>Pezizomycotina</taxon>
        <taxon>Sordariomycetes</taxon>
        <taxon>Sordariomycetidae</taxon>
        <taxon>Sordariales</taxon>
        <taxon>Chaetomiaceae</taxon>
        <taxon>Chaetomium</taxon>
    </lineage>
</organism>
<dbReference type="PANTHER" id="PTHR30502:SF0">
    <property type="entry name" value="PHOSPHOENOLPYRUVATE CARBOXYLASE FAMILY PROTEIN"/>
    <property type="match status" value="1"/>
</dbReference>
<reference evidence="5" key="1">
    <citation type="journal article" date="2023" name="Mol. Phylogenet. Evol.">
        <title>Genome-scale phylogeny and comparative genomics of the fungal order Sordariales.</title>
        <authorList>
            <person name="Hensen N."/>
            <person name="Bonometti L."/>
            <person name="Westerberg I."/>
            <person name="Brannstrom I.O."/>
            <person name="Guillou S."/>
            <person name="Cros-Aarteil S."/>
            <person name="Calhoun S."/>
            <person name="Haridas S."/>
            <person name="Kuo A."/>
            <person name="Mondo S."/>
            <person name="Pangilinan J."/>
            <person name="Riley R."/>
            <person name="LaButti K."/>
            <person name="Andreopoulos B."/>
            <person name="Lipzen A."/>
            <person name="Chen C."/>
            <person name="Yan M."/>
            <person name="Daum C."/>
            <person name="Ng V."/>
            <person name="Clum A."/>
            <person name="Steindorff A."/>
            <person name="Ohm R.A."/>
            <person name="Martin F."/>
            <person name="Silar P."/>
            <person name="Natvig D.O."/>
            <person name="Lalanne C."/>
            <person name="Gautier V."/>
            <person name="Ament-Velasquez S.L."/>
            <person name="Kruys A."/>
            <person name="Hutchinson M.I."/>
            <person name="Powell A.J."/>
            <person name="Barry K."/>
            <person name="Miller A.N."/>
            <person name="Grigoriev I.V."/>
            <person name="Debuchy R."/>
            <person name="Gladieux P."/>
            <person name="Hiltunen Thoren M."/>
            <person name="Johannesson H."/>
        </authorList>
    </citation>
    <scope>NUCLEOTIDE SEQUENCE</scope>
    <source>
        <strain evidence="5">CBS 168.71</strain>
    </source>
</reference>
<feature type="domain" description="HpcH/HpaI aldolase/citrate lyase" evidence="4">
    <location>
        <begin position="26"/>
        <end position="213"/>
    </location>
</feature>
<keyword evidence="5" id="KW-0808">Transferase</keyword>
<gene>
    <name evidence="5" type="ORF">B0H64DRAFT_318036</name>
</gene>
<evidence type="ECO:0000259" key="4">
    <source>
        <dbReference type="Pfam" id="PF03328"/>
    </source>
</evidence>
<dbReference type="InterPro" id="IPR015813">
    <property type="entry name" value="Pyrv/PenolPyrv_kinase-like_dom"/>
</dbReference>
<proteinExistence type="inferred from homology"/>
<dbReference type="Proteomes" id="UP001278766">
    <property type="component" value="Unassembled WGS sequence"/>
</dbReference>
<keyword evidence="5" id="KW-0670">Pyruvate</keyword>
<dbReference type="GO" id="GO:0016301">
    <property type="term" value="F:kinase activity"/>
    <property type="evidence" value="ECO:0007669"/>
    <property type="project" value="UniProtKB-KW"/>
</dbReference>
<evidence type="ECO:0000256" key="2">
    <source>
        <dbReference type="ARBA" id="ARBA00022723"/>
    </source>
</evidence>
<dbReference type="SUPFAM" id="SSF51621">
    <property type="entry name" value="Phosphoenolpyruvate/pyruvate domain"/>
    <property type="match status" value="1"/>
</dbReference>
<sequence>MASFNNVLTKASAGRLCKAMGVRMVANPLVVQLAANAGFEALFIDLEHSTLSLADASAIACAGLLSGLTPLVRVPYQCGIGFVQQALDGGAMGIVFPHVHTAADARAAVQTCKFPPLGVRSMWGQQPALGMRVTAINRIVEVCNAAASSVIVMIEAASSIDNIEAIAAVEGVDVLLVGCLDLSTDMGMPGRFETRAFRTALEKVSAACRHSGKTMGLAGIYNNRELHEWAINTLNVRFMLCQQDSNLLAMAAVDCASAVAKIDRTRLLN</sequence>
<protein>
    <submittedName>
        <fullName evidence="5">Pyruvate/Phosphoenolpyruvate kinase-like domain-containing protein</fullName>
    </submittedName>
</protein>
<keyword evidence="6" id="KW-1185">Reference proteome</keyword>
<dbReference type="InterPro" id="IPR050251">
    <property type="entry name" value="HpcH-HpaI_aldolase"/>
</dbReference>
<evidence type="ECO:0000313" key="5">
    <source>
        <dbReference type="EMBL" id="KAK3299488.1"/>
    </source>
</evidence>
<keyword evidence="5" id="KW-0418">Kinase</keyword>
<dbReference type="EMBL" id="JAUEPN010000002">
    <property type="protein sequence ID" value="KAK3299488.1"/>
    <property type="molecule type" value="Genomic_DNA"/>
</dbReference>
<reference evidence="5" key="2">
    <citation type="submission" date="2023-06" db="EMBL/GenBank/DDBJ databases">
        <authorList>
            <consortium name="Lawrence Berkeley National Laboratory"/>
            <person name="Haridas S."/>
            <person name="Hensen N."/>
            <person name="Bonometti L."/>
            <person name="Westerberg I."/>
            <person name="Brannstrom I.O."/>
            <person name="Guillou S."/>
            <person name="Cros-Aarteil S."/>
            <person name="Calhoun S."/>
            <person name="Kuo A."/>
            <person name="Mondo S."/>
            <person name="Pangilinan J."/>
            <person name="Riley R."/>
            <person name="Labutti K."/>
            <person name="Andreopoulos B."/>
            <person name="Lipzen A."/>
            <person name="Chen C."/>
            <person name="Yanf M."/>
            <person name="Daum C."/>
            <person name="Ng V."/>
            <person name="Clum A."/>
            <person name="Steindorff A."/>
            <person name="Ohm R."/>
            <person name="Martin F."/>
            <person name="Silar P."/>
            <person name="Natvig D."/>
            <person name="Lalanne C."/>
            <person name="Gautier V."/>
            <person name="Ament-Velasquez S.L."/>
            <person name="Kruys A."/>
            <person name="Hutchinson M.I."/>
            <person name="Powell A.J."/>
            <person name="Barry K."/>
            <person name="Miller A.N."/>
            <person name="Grigoriev I.V."/>
            <person name="Debuchy R."/>
            <person name="Gladieux P."/>
            <person name="Thoren M.H."/>
            <person name="Johannesson H."/>
        </authorList>
    </citation>
    <scope>NUCLEOTIDE SEQUENCE</scope>
    <source>
        <strain evidence="5">CBS 168.71</strain>
    </source>
</reference>
<dbReference type="Gene3D" id="3.20.20.60">
    <property type="entry name" value="Phosphoenolpyruvate-binding domains"/>
    <property type="match status" value="1"/>
</dbReference>
<dbReference type="Pfam" id="PF03328">
    <property type="entry name" value="HpcH_HpaI"/>
    <property type="match status" value="1"/>
</dbReference>
<dbReference type="GeneID" id="87837315"/>